<feature type="signal peptide" evidence="2">
    <location>
        <begin position="1"/>
        <end position="22"/>
    </location>
</feature>
<keyword evidence="2" id="KW-0732">Signal</keyword>
<accession>A0A316FWI2</accession>
<dbReference type="Gene3D" id="2.30.30.830">
    <property type="match status" value="1"/>
</dbReference>
<feature type="compositionally biased region" description="Polar residues" evidence="1">
    <location>
        <begin position="23"/>
        <end position="48"/>
    </location>
</feature>
<organism evidence="3 4">
    <name type="scientific">Pleionea mediterranea</name>
    <dbReference type="NCBI Taxonomy" id="523701"/>
    <lineage>
        <taxon>Bacteria</taxon>
        <taxon>Pseudomonadati</taxon>
        <taxon>Pseudomonadota</taxon>
        <taxon>Gammaproteobacteria</taxon>
        <taxon>Oceanospirillales</taxon>
        <taxon>Pleioneaceae</taxon>
        <taxon>Pleionea</taxon>
    </lineage>
</organism>
<dbReference type="Proteomes" id="UP000245790">
    <property type="component" value="Unassembled WGS sequence"/>
</dbReference>
<reference evidence="3 4" key="1">
    <citation type="submission" date="2018-05" db="EMBL/GenBank/DDBJ databases">
        <title>Genomic Encyclopedia of Type Strains, Phase IV (KMG-IV): sequencing the most valuable type-strain genomes for metagenomic binning, comparative biology and taxonomic classification.</title>
        <authorList>
            <person name="Goeker M."/>
        </authorList>
    </citation>
    <scope>NUCLEOTIDE SEQUENCE [LARGE SCALE GENOMIC DNA]</scope>
    <source>
        <strain evidence="3 4">DSM 25350</strain>
    </source>
</reference>
<evidence type="ECO:0000256" key="2">
    <source>
        <dbReference type="SAM" id="SignalP"/>
    </source>
</evidence>
<dbReference type="EMBL" id="QGGU01000004">
    <property type="protein sequence ID" value="PWK52938.1"/>
    <property type="molecule type" value="Genomic_DNA"/>
</dbReference>
<feature type="region of interest" description="Disordered" evidence="1">
    <location>
        <begin position="23"/>
        <end position="60"/>
    </location>
</feature>
<evidence type="ECO:0008006" key="5">
    <source>
        <dbReference type="Google" id="ProtNLM"/>
    </source>
</evidence>
<evidence type="ECO:0000256" key="1">
    <source>
        <dbReference type="SAM" id="MobiDB-lite"/>
    </source>
</evidence>
<feature type="chain" id="PRO_5016351030" description="MSHA biogenesis protein MshK" evidence="2">
    <location>
        <begin position="23"/>
        <end position="121"/>
    </location>
</feature>
<evidence type="ECO:0000313" key="3">
    <source>
        <dbReference type="EMBL" id="PWK52938.1"/>
    </source>
</evidence>
<dbReference type="AlphaFoldDB" id="A0A316FWI2"/>
<proteinExistence type="predicted"/>
<evidence type="ECO:0000313" key="4">
    <source>
        <dbReference type="Proteomes" id="UP000245790"/>
    </source>
</evidence>
<keyword evidence="4" id="KW-1185">Reference proteome</keyword>
<protein>
    <recommendedName>
        <fullName evidence="5">MSHA biogenesis protein MshK</fullName>
    </recommendedName>
</protein>
<name>A0A316FWI2_9GAMM</name>
<gene>
    <name evidence="3" type="ORF">C8D97_104156</name>
</gene>
<sequence length="121" mass="13274">MIKTGLALSLLIACCVSQPLTAKEQPTLNDPTRPLINTQYKPQKSSTSETDKKPVQQKNQLKGIIVQNKSNKAIIDSSIVTVGDPINGYIVHAIDAHKVLLRKGKQYKTLRLTPSVKAVNK</sequence>
<comment type="caution">
    <text evidence="3">The sequence shown here is derived from an EMBL/GenBank/DDBJ whole genome shotgun (WGS) entry which is preliminary data.</text>
</comment>